<feature type="domain" description="FecR protein" evidence="2">
    <location>
        <begin position="121"/>
        <end position="201"/>
    </location>
</feature>
<keyword evidence="1" id="KW-0472">Membrane</keyword>
<accession>A0A172U1X8</accession>
<reference evidence="4 5" key="2">
    <citation type="journal article" date="2016" name="Int. J. Syst. Evol. Microbiol.">
        <title>Flavisolibacter tropicus sp. nov., isolated from tropical soil.</title>
        <authorList>
            <person name="Lee J.J."/>
            <person name="Kang M.S."/>
            <person name="Kim G.S."/>
            <person name="Lee C.S."/>
            <person name="Lim S."/>
            <person name="Lee J."/>
            <person name="Roh S.H."/>
            <person name="Kang H."/>
            <person name="Ha J.M."/>
            <person name="Bae S."/>
            <person name="Jung H.Y."/>
            <person name="Kim M.K."/>
        </authorList>
    </citation>
    <scope>NUCLEOTIDE SEQUENCE [LARGE SCALE GENOMIC DNA]</scope>
    <source>
        <strain evidence="4 5">LCS9</strain>
    </source>
</reference>
<dbReference type="Pfam" id="PF16344">
    <property type="entry name" value="FecR_C"/>
    <property type="match status" value="1"/>
</dbReference>
<evidence type="ECO:0000313" key="5">
    <source>
        <dbReference type="Proteomes" id="UP000077177"/>
    </source>
</evidence>
<dbReference type="PANTHER" id="PTHR30273:SF2">
    <property type="entry name" value="PROTEIN FECR"/>
    <property type="match status" value="1"/>
</dbReference>
<dbReference type="AlphaFoldDB" id="A0A172U1X8"/>
<dbReference type="Gene3D" id="2.60.120.1440">
    <property type="match status" value="1"/>
</dbReference>
<dbReference type="InterPro" id="IPR012373">
    <property type="entry name" value="Ferrdict_sens_TM"/>
</dbReference>
<evidence type="ECO:0000256" key="1">
    <source>
        <dbReference type="SAM" id="Phobius"/>
    </source>
</evidence>
<dbReference type="Pfam" id="PF04773">
    <property type="entry name" value="FecR"/>
    <property type="match status" value="1"/>
</dbReference>
<feature type="domain" description="Protein FecR C-terminal" evidence="3">
    <location>
        <begin position="245"/>
        <end position="311"/>
    </location>
</feature>
<dbReference type="GO" id="GO:0016989">
    <property type="term" value="F:sigma factor antagonist activity"/>
    <property type="evidence" value="ECO:0007669"/>
    <property type="project" value="TreeGrafter"/>
</dbReference>
<name>A0A172U1X8_9BACT</name>
<proteinExistence type="predicted"/>
<evidence type="ECO:0000259" key="2">
    <source>
        <dbReference type="Pfam" id="PF04773"/>
    </source>
</evidence>
<dbReference type="Gene3D" id="3.55.50.30">
    <property type="match status" value="1"/>
</dbReference>
<dbReference type="PANTHER" id="PTHR30273">
    <property type="entry name" value="PERIPLASMIC SIGNAL SENSOR AND SIGMA FACTOR ACTIVATOR FECR-RELATED"/>
    <property type="match status" value="1"/>
</dbReference>
<dbReference type="KEGG" id="fla:SY85_06990"/>
<evidence type="ECO:0008006" key="6">
    <source>
        <dbReference type="Google" id="ProtNLM"/>
    </source>
</evidence>
<keyword evidence="5" id="KW-1185">Reference proteome</keyword>
<sequence length="313" mass="35970">MLLMKYLLGEANREERAAVKDWLSAEEANRLYFQQMQTIWNQSKTLATTKVVDENLAWQRFQRRIHPEEPVRKVERFAWLRIAALFILIAGAALFAYQWLNREAPVQQLAVHTQTNTLIDTLPDGSVITLNKNSELSYPSKFKEDTRTIALKGEAFFNVMPDKKKPFVIHVNDVSIRVVGTSFNVRSENGATEVIVETGIVQVTRGNKTIELRPKEKVTVESKDTTLAKAVEEEKLYNYYRTKEFVCDNTPLWKLVEVLNEAYGSNIVIDRPALRNLRMSTTFTNESLDQVLNVISLTFNINVTRTKDSILLR</sequence>
<gene>
    <name evidence="4" type="ORF">SY85_06990</name>
</gene>
<dbReference type="PIRSF" id="PIRSF018266">
    <property type="entry name" value="FecR"/>
    <property type="match status" value="1"/>
</dbReference>
<feature type="transmembrane region" description="Helical" evidence="1">
    <location>
        <begin position="78"/>
        <end position="100"/>
    </location>
</feature>
<organism evidence="4 5">
    <name type="scientific">Flavisolibacter tropicus</name>
    <dbReference type="NCBI Taxonomy" id="1492898"/>
    <lineage>
        <taxon>Bacteria</taxon>
        <taxon>Pseudomonadati</taxon>
        <taxon>Bacteroidota</taxon>
        <taxon>Chitinophagia</taxon>
        <taxon>Chitinophagales</taxon>
        <taxon>Chitinophagaceae</taxon>
        <taxon>Flavisolibacter</taxon>
    </lineage>
</organism>
<dbReference type="STRING" id="1492898.SY85_06990"/>
<dbReference type="InterPro" id="IPR006860">
    <property type="entry name" value="FecR"/>
</dbReference>
<keyword evidence="1" id="KW-1133">Transmembrane helix</keyword>
<protein>
    <recommendedName>
        <fullName evidence="6">FecR protein domain-containing protein</fullName>
    </recommendedName>
</protein>
<dbReference type="EMBL" id="CP011390">
    <property type="protein sequence ID" value="ANE53359.1"/>
    <property type="molecule type" value="Genomic_DNA"/>
</dbReference>
<reference evidence="5" key="1">
    <citation type="submission" date="2015-01" db="EMBL/GenBank/DDBJ databases">
        <title>Flavisolibacter sp./LCS9/ whole genome sequencing.</title>
        <authorList>
            <person name="Kim M.K."/>
            <person name="Srinivasan S."/>
            <person name="Lee J.-J."/>
        </authorList>
    </citation>
    <scope>NUCLEOTIDE SEQUENCE [LARGE SCALE GENOMIC DNA]</scope>
    <source>
        <strain evidence="5">LCS9</strain>
    </source>
</reference>
<keyword evidence="1" id="KW-0812">Transmembrane</keyword>
<dbReference type="InterPro" id="IPR032508">
    <property type="entry name" value="FecR_C"/>
</dbReference>
<evidence type="ECO:0000313" key="4">
    <source>
        <dbReference type="EMBL" id="ANE53359.1"/>
    </source>
</evidence>
<evidence type="ECO:0000259" key="3">
    <source>
        <dbReference type="Pfam" id="PF16344"/>
    </source>
</evidence>
<dbReference type="Proteomes" id="UP000077177">
    <property type="component" value="Chromosome"/>
</dbReference>